<dbReference type="Gene3D" id="1.20.1070.10">
    <property type="entry name" value="Rhodopsin 7-helix transmembrane proteins"/>
    <property type="match status" value="1"/>
</dbReference>
<reference evidence="11" key="1">
    <citation type="submission" date="2022-11" db="UniProtKB">
        <authorList>
            <consortium name="EnsemblMetazoa"/>
        </authorList>
    </citation>
    <scope>IDENTIFICATION</scope>
</reference>
<dbReference type="GO" id="GO:0008188">
    <property type="term" value="F:neuropeptide receptor activity"/>
    <property type="evidence" value="ECO:0007669"/>
    <property type="project" value="TreeGrafter"/>
</dbReference>
<dbReference type="InterPro" id="IPR017452">
    <property type="entry name" value="GPCR_Rhodpsn_7TM"/>
</dbReference>
<evidence type="ECO:0000256" key="2">
    <source>
        <dbReference type="ARBA" id="ARBA00022692"/>
    </source>
</evidence>
<evidence type="ECO:0000256" key="4">
    <source>
        <dbReference type="ARBA" id="ARBA00023040"/>
    </source>
</evidence>
<keyword evidence="7 8" id="KW-0807">Transducer</keyword>
<dbReference type="GeneID" id="119742123"/>
<dbReference type="GO" id="GO:0005886">
    <property type="term" value="C:plasma membrane"/>
    <property type="evidence" value="ECO:0007669"/>
    <property type="project" value="TreeGrafter"/>
</dbReference>
<dbReference type="InterPro" id="IPR000276">
    <property type="entry name" value="GPCR_Rhodpsn"/>
</dbReference>
<dbReference type="OrthoDB" id="10049706at2759"/>
<proteinExistence type="inferred from homology"/>
<keyword evidence="12" id="KW-1185">Reference proteome</keyword>
<dbReference type="Proteomes" id="UP000887568">
    <property type="component" value="Unplaced"/>
</dbReference>
<comment type="similarity">
    <text evidence="8">Belongs to the G-protein coupled receptor 1 family.</text>
</comment>
<name>A0A914BF72_PATMI</name>
<feature type="transmembrane region" description="Helical" evidence="9">
    <location>
        <begin position="106"/>
        <end position="127"/>
    </location>
</feature>
<evidence type="ECO:0000256" key="9">
    <source>
        <dbReference type="SAM" id="Phobius"/>
    </source>
</evidence>
<dbReference type="SMART" id="SM01381">
    <property type="entry name" value="7TM_GPCR_Srsx"/>
    <property type="match status" value="1"/>
</dbReference>
<feature type="transmembrane region" description="Helical" evidence="9">
    <location>
        <begin position="71"/>
        <end position="94"/>
    </location>
</feature>
<feature type="domain" description="G-protein coupled receptors family 1 profile" evidence="10">
    <location>
        <begin position="48"/>
        <end position="304"/>
    </location>
</feature>
<keyword evidence="2 8" id="KW-0812">Transmembrane</keyword>
<feature type="transmembrane region" description="Helical" evidence="9">
    <location>
        <begin position="147"/>
        <end position="168"/>
    </location>
</feature>
<accession>A0A914BF72</accession>
<dbReference type="PROSITE" id="PS50262">
    <property type="entry name" value="G_PROTEIN_RECEP_F1_2"/>
    <property type="match status" value="1"/>
</dbReference>
<organism evidence="11 12">
    <name type="scientific">Patiria miniata</name>
    <name type="common">Bat star</name>
    <name type="synonym">Asterina miniata</name>
    <dbReference type="NCBI Taxonomy" id="46514"/>
    <lineage>
        <taxon>Eukaryota</taxon>
        <taxon>Metazoa</taxon>
        <taxon>Echinodermata</taxon>
        <taxon>Eleutherozoa</taxon>
        <taxon>Asterozoa</taxon>
        <taxon>Asteroidea</taxon>
        <taxon>Valvatacea</taxon>
        <taxon>Valvatida</taxon>
        <taxon>Asterinidae</taxon>
        <taxon>Patiria</taxon>
    </lineage>
</organism>
<evidence type="ECO:0000313" key="12">
    <source>
        <dbReference type="Proteomes" id="UP000887568"/>
    </source>
</evidence>
<evidence type="ECO:0000256" key="3">
    <source>
        <dbReference type="ARBA" id="ARBA00022989"/>
    </source>
</evidence>
<dbReference type="PANTHER" id="PTHR45695:SF26">
    <property type="entry name" value="NEUROPEPTIDE CCHAMIDE-1 RECEPTOR"/>
    <property type="match status" value="1"/>
</dbReference>
<evidence type="ECO:0000259" key="10">
    <source>
        <dbReference type="PROSITE" id="PS50262"/>
    </source>
</evidence>
<dbReference type="OMA" id="FRDMRNI"/>
<feature type="transmembrane region" description="Helical" evidence="9">
    <location>
        <begin position="188"/>
        <end position="211"/>
    </location>
</feature>
<evidence type="ECO:0000256" key="6">
    <source>
        <dbReference type="ARBA" id="ARBA00023170"/>
    </source>
</evidence>
<keyword evidence="5 9" id="KW-0472">Membrane</keyword>
<dbReference type="AlphaFoldDB" id="A0A914BF72"/>
<dbReference type="Pfam" id="PF00001">
    <property type="entry name" value="7tm_1"/>
    <property type="match status" value="1"/>
</dbReference>
<evidence type="ECO:0000256" key="7">
    <source>
        <dbReference type="ARBA" id="ARBA00023224"/>
    </source>
</evidence>
<dbReference type="PANTHER" id="PTHR45695">
    <property type="entry name" value="LEUCOKININ RECEPTOR-RELATED"/>
    <property type="match status" value="1"/>
</dbReference>
<dbReference type="PROSITE" id="PS00237">
    <property type="entry name" value="G_PROTEIN_RECEP_F1_1"/>
    <property type="match status" value="1"/>
</dbReference>
<feature type="transmembrane region" description="Helical" evidence="9">
    <location>
        <begin position="281"/>
        <end position="307"/>
    </location>
</feature>
<dbReference type="SUPFAM" id="SSF81321">
    <property type="entry name" value="Family A G protein-coupled receptor-like"/>
    <property type="match status" value="1"/>
</dbReference>
<dbReference type="PRINTS" id="PR00237">
    <property type="entry name" value="GPCRRHODOPSN"/>
</dbReference>
<keyword evidence="4 8" id="KW-0297">G-protein coupled receptor</keyword>
<dbReference type="RefSeq" id="XP_038074082.1">
    <property type="nucleotide sequence ID" value="XM_038218154.1"/>
</dbReference>
<keyword evidence="3 9" id="KW-1133">Transmembrane helix</keyword>
<sequence length="370" mass="42357">MIARPNRFMEVTGSEMPPDNQTVNYVQDDSLPALAIVNLIIQIVGIIGNSSVILIIIGFRDMRNIPNLQIMSMAIGDLVYLVMNVPDLIAFNFFKVWPFGEAYCKITLASIYISQGISVLTLAALSADRYYAIARPMARRKINVTRYTLITVIMIWTLSSLSSIPAFVLGRLDPYCHLPRETIPYRVFVILQVICLYILPLGLITMFYALTAHTLCRGIERIGHKVRDGNGRRDPHSKARRRLAFIILVAVFCFAVCWLPYHIYTIWIEFEINAEVFITPFMLAFMDMTYLLVSLASCLNPIILYVMSSNYRRHFKRMFFSWCKCCRDKNQPLGHTWTLLSAFKTAVPNSRRSSMEFQMKQSSSTLVSHS</sequence>
<evidence type="ECO:0000256" key="8">
    <source>
        <dbReference type="RuleBase" id="RU000688"/>
    </source>
</evidence>
<dbReference type="EnsemblMetazoa" id="XM_038218154.1">
    <property type="protein sequence ID" value="XP_038074082.1"/>
    <property type="gene ID" value="LOC119742123"/>
</dbReference>
<keyword evidence="6 8" id="KW-0675">Receptor</keyword>
<evidence type="ECO:0000313" key="11">
    <source>
        <dbReference type="EnsemblMetazoa" id="XP_038074082.1"/>
    </source>
</evidence>
<comment type="subcellular location">
    <subcellularLocation>
        <location evidence="1">Membrane</location>
        <topology evidence="1">Multi-pass membrane protein</topology>
    </subcellularLocation>
</comment>
<feature type="transmembrane region" description="Helical" evidence="9">
    <location>
        <begin position="33"/>
        <end position="59"/>
    </location>
</feature>
<protein>
    <recommendedName>
        <fullName evidence="10">G-protein coupled receptors family 1 profile domain-containing protein</fullName>
    </recommendedName>
</protein>
<feature type="transmembrane region" description="Helical" evidence="9">
    <location>
        <begin position="243"/>
        <end position="261"/>
    </location>
</feature>
<evidence type="ECO:0000256" key="5">
    <source>
        <dbReference type="ARBA" id="ARBA00023136"/>
    </source>
</evidence>
<evidence type="ECO:0000256" key="1">
    <source>
        <dbReference type="ARBA" id="ARBA00004141"/>
    </source>
</evidence>